<comment type="subcellular location">
    <subcellularLocation>
        <location evidence="1">Cytoplasm</location>
        <location evidence="1">Cytoskeleton</location>
    </subcellularLocation>
</comment>
<evidence type="ECO:0000259" key="6">
    <source>
        <dbReference type="PROSITE" id="PS51307"/>
    </source>
</evidence>
<dbReference type="GO" id="GO:0030864">
    <property type="term" value="C:cortical actin cytoskeleton"/>
    <property type="evidence" value="ECO:0007669"/>
    <property type="project" value="TreeGrafter"/>
</dbReference>
<keyword evidence="4" id="KW-0206">Cytoskeleton</keyword>
<feature type="coiled-coil region" evidence="5">
    <location>
        <begin position="20"/>
        <end position="47"/>
    </location>
</feature>
<keyword evidence="5" id="KW-0175">Coiled coil</keyword>
<dbReference type="Bgee" id="ENSGACG00000018269">
    <property type="expression patterns" value="Expressed in heart and 9 other cell types or tissues"/>
</dbReference>
<accession>G3Q2Q3</accession>
<dbReference type="InterPro" id="IPR014799">
    <property type="entry name" value="ASD2_dom"/>
</dbReference>
<feature type="domain" description="ASD2" evidence="6">
    <location>
        <begin position="1"/>
        <end position="193"/>
    </location>
</feature>
<dbReference type="PROSITE" id="PS51307">
    <property type="entry name" value="ASD2"/>
    <property type="match status" value="1"/>
</dbReference>
<dbReference type="GO" id="GO:0051015">
    <property type="term" value="F:actin filament binding"/>
    <property type="evidence" value="ECO:0007669"/>
    <property type="project" value="InterPro"/>
</dbReference>
<name>G3Q2Q3_GASAC</name>
<dbReference type="Gene3D" id="6.10.250.3120">
    <property type="match status" value="1"/>
</dbReference>
<dbReference type="PANTHER" id="PTHR15012:SF33">
    <property type="entry name" value="PROTEIN SHROOM3"/>
    <property type="match status" value="1"/>
</dbReference>
<dbReference type="InterPro" id="IPR027685">
    <property type="entry name" value="Shroom_fam"/>
</dbReference>
<dbReference type="GO" id="GO:0043296">
    <property type="term" value="C:apical junction complex"/>
    <property type="evidence" value="ECO:0007669"/>
    <property type="project" value="TreeGrafter"/>
</dbReference>
<organism evidence="7">
    <name type="scientific">Gasterosteus aculeatus</name>
    <name type="common">Three-spined stickleback</name>
    <dbReference type="NCBI Taxonomy" id="69293"/>
    <lineage>
        <taxon>Eukaryota</taxon>
        <taxon>Metazoa</taxon>
        <taxon>Chordata</taxon>
        <taxon>Craniata</taxon>
        <taxon>Vertebrata</taxon>
        <taxon>Euteleostomi</taxon>
        <taxon>Actinopterygii</taxon>
        <taxon>Neopterygii</taxon>
        <taxon>Teleostei</taxon>
        <taxon>Neoteleostei</taxon>
        <taxon>Acanthomorphata</taxon>
        <taxon>Eupercaria</taxon>
        <taxon>Perciformes</taxon>
        <taxon>Cottioidei</taxon>
        <taxon>Gasterosteales</taxon>
        <taxon>Gasterosteidae</taxon>
        <taxon>Gasterosteus</taxon>
    </lineage>
</organism>
<evidence type="ECO:0000256" key="3">
    <source>
        <dbReference type="ARBA" id="ARBA00022490"/>
    </source>
</evidence>
<comment type="similarity">
    <text evidence="2">Belongs to the shroom family.</text>
</comment>
<evidence type="ECO:0000256" key="1">
    <source>
        <dbReference type="ARBA" id="ARBA00004245"/>
    </source>
</evidence>
<dbReference type="GO" id="GO:0005912">
    <property type="term" value="C:adherens junction"/>
    <property type="evidence" value="ECO:0007669"/>
    <property type="project" value="TreeGrafter"/>
</dbReference>
<dbReference type="Pfam" id="PF08687">
    <property type="entry name" value="ASD2"/>
    <property type="match status" value="1"/>
</dbReference>
<evidence type="ECO:0000256" key="5">
    <source>
        <dbReference type="SAM" id="Coils"/>
    </source>
</evidence>
<protein>
    <submittedName>
        <fullName evidence="7">Shroom family member 3</fullName>
    </submittedName>
</protein>
<reference evidence="7" key="1">
    <citation type="submission" date="2006-01" db="EMBL/GenBank/DDBJ databases">
        <authorList>
            <person name="Lindblad-Toh K."/>
            <person name="Mauceli E."/>
            <person name="Grabherr M."/>
            <person name="Chang J.L."/>
            <person name="Lander E.S."/>
        </authorList>
    </citation>
    <scope>NUCLEOTIDE SEQUENCE [LARGE SCALE GENOMIC DNA]</scope>
</reference>
<dbReference type="GO" id="GO:0016324">
    <property type="term" value="C:apical plasma membrane"/>
    <property type="evidence" value="ECO:0007669"/>
    <property type="project" value="TreeGrafter"/>
</dbReference>
<evidence type="ECO:0000256" key="4">
    <source>
        <dbReference type="ARBA" id="ARBA00023212"/>
    </source>
</evidence>
<sequence length="240" mass="27167">KETNLDEEEKDLSTRKLELCEALRSSMEALRREKEALCEEHRCHQALGANVDALVQERLKANERDKYSVFIGDLERIVNLLLSLCSRLSRIDRSLLALERGEQEDTAGEKESLRHKRSLLLGQTEDARELKENLDRRQRVVHAILSRHLAEAQLQDYRHLVSSKPSLMIRQRRVDDLMRRAEEQLARLAEGPTQELAEARVWAGGNPFSSPSSAQCPPPLLPSVVPGPAYSAKTTTVTSL</sequence>
<dbReference type="GO" id="GO:0007015">
    <property type="term" value="P:actin filament organization"/>
    <property type="evidence" value="ECO:0007669"/>
    <property type="project" value="TreeGrafter"/>
</dbReference>
<dbReference type="PANTHER" id="PTHR15012">
    <property type="entry name" value="APICAL PROTEIN/SHROOM-RELATED"/>
    <property type="match status" value="1"/>
</dbReference>
<dbReference type="AlphaFoldDB" id="G3Q2Q3"/>
<reference evidence="7" key="2">
    <citation type="submission" date="2024-04" db="UniProtKB">
        <authorList>
            <consortium name="Ensembl"/>
        </authorList>
    </citation>
    <scope>IDENTIFICATION</scope>
</reference>
<proteinExistence type="inferred from homology"/>
<evidence type="ECO:0000256" key="2">
    <source>
        <dbReference type="ARBA" id="ARBA00006469"/>
    </source>
</evidence>
<keyword evidence="3" id="KW-0963">Cytoplasm</keyword>
<dbReference type="Ensembl" id="ENSGACT00000024200.1">
    <property type="protein sequence ID" value="ENSGACP00000024152.1"/>
    <property type="gene ID" value="ENSGACG00000018269.1"/>
</dbReference>
<evidence type="ECO:0000313" key="7">
    <source>
        <dbReference type="Ensembl" id="ENSGACP00000024152.1"/>
    </source>
</evidence>